<evidence type="ECO:0000256" key="1">
    <source>
        <dbReference type="SAM" id="MobiDB-lite"/>
    </source>
</evidence>
<evidence type="ECO:0000259" key="2">
    <source>
        <dbReference type="PROSITE" id="PS50042"/>
    </source>
</evidence>
<dbReference type="PANTHER" id="PTHR23011">
    <property type="entry name" value="CYCLIC NUCLEOTIDE-BINDING DOMAIN CONTAINING PROTEIN"/>
    <property type="match status" value="1"/>
</dbReference>
<dbReference type="InterPro" id="IPR018488">
    <property type="entry name" value="cNMP-bd_CS"/>
</dbReference>
<evidence type="ECO:0000313" key="4">
    <source>
        <dbReference type="EMBL" id="KAG3225044.1"/>
    </source>
</evidence>
<dbReference type="VEuPathDB" id="FungiDB:PC110_g8469"/>
<feature type="domain" description="Cyclic nucleotide-binding" evidence="2">
    <location>
        <begin position="302"/>
        <end position="348"/>
    </location>
</feature>
<proteinExistence type="predicted"/>
<protein>
    <recommendedName>
        <fullName evidence="2">Cyclic nucleotide-binding domain-containing protein</fullName>
    </recommendedName>
</protein>
<dbReference type="PROSITE" id="PS50042">
    <property type="entry name" value="CNMP_BINDING_3"/>
    <property type="match status" value="2"/>
</dbReference>
<dbReference type="EMBL" id="RCMK01000113">
    <property type="protein sequence ID" value="KAG2948306.1"/>
    <property type="molecule type" value="Genomic_DNA"/>
</dbReference>
<comment type="caution">
    <text evidence="4">The sequence shown here is derived from an EMBL/GenBank/DDBJ whole genome shotgun (WGS) entry which is preliminary data.</text>
</comment>
<sequence length="796" mass="90372">MCSQLRVGAVNVEDHQRHFWIAFNAPGCIFRGLLRELLVFANITIVFAEGIAMQVSFLPPADGAKSPLPLGKAPMNSAALKRFPTLRKNSFLYQLQDQVQSHLESESQRQRQKEVKEIYRILQRAPEVREAHEIDTLYEWVLKNGSTNKIFQGAQEIICKTICREMTLLELPPQGVVCYQGDYGDTFYIVISGSVSLFINAKPKPKIAPDVDNNANTLSTDEEDVRLKPDQYGAFIKHITDGGTFGELAVMDPTARRSCTITCDEPTSFICLKRGAYQRLIRVTNSSQLDFTQIEFLETMYFFEGWPHGELTRLSNRLKQVHYSADSYLTRIGAEANLVFFIYAGLVQETVPMVQLLNENGSIQRCAELESNLAQRRMQGLGGKRSSRQQRRTELELSLYQDHDICAEYPVLFNRPTCSTDLLAVTDVKALVMDRDTWKELFYMHALDHIRESFSKFRKLAEARENWRKTRVKLALANPGLILTISTKAMMQDGKCLCGWCGNPDHTTGDACCPGLAASKKKQEDRQKKSKKNKKIVELTAKVQTSNDSVHALTTLVGETSVRTRIAVLTKPAAATPNAVPAQIQPERPIQPVPPNLLAPRRLRSPSIKIAAQNVLCTTTIMTNQYEKLQVVPENLPEGSRVGFPRKLAVSDFPKLHKASNNLYAKYENSLESKEDQTLSAIKIEDVRKGAFTEGLADQYKHAMVRKVKRVSNMEQYIGMRTKVLKDFTANQEDDDQEYCRLPRKPKIPKPSRRSVNPKTKQPRPDRFNRKINRMMRKIWKKDHPLPVVEESLRDP</sequence>
<dbReference type="InterPro" id="IPR000595">
    <property type="entry name" value="cNMP-bd_dom"/>
</dbReference>
<dbReference type="InterPro" id="IPR018490">
    <property type="entry name" value="cNMP-bd_dom_sf"/>
</dbReference>
<evidence type="ECO:0000313" key="3">
    <source>
        <dbReference type="EMBL" id="KAG2948306.1"/>
    </source>
</evidence>
<evidence type="ECO:0000313" key="5">
    <source>
        <dbReference type="Proteomes" id="UP000760860"/>
    </source>
</evidence>
<dbReference type="Proteomes" id="UP000736787">
    <property type="component" value="Unassembled WGS sequence"/>
</dbReference>
<dbReference type="Gene3D" id="2.60.120.10">
    <property type="entry name" value="Jelly Rolls"/>
    <property type="match status" value="2"/>
</dbReference>
<dbReference type="CDD" id="cd00038">
    <property type="entry name" value="CAP_ED"/>
    <property type="match status" value="2"/>
</dbReference>
<dbReference type="PROSITE" id="PS00888">
    <property type="entry name" value="CNMP_BINDING_1"/>
    <property type="match status" value="1"/>
</dbReference>
<dbReference type="SMART" id="SM00100">
    <property type="entry name" value="cNMP"/>
    <property type="match status" value="2"/>
</dbReference>
<dbReference type="AlphaFoldDB" id="A0A8T1IIY6"/>
<dbReference type="SUPFAM" id="SSF51206">
    <property type="entry name" value="cAMP-binding domain-like"/>
    <property type="match status" value="2"/>
</dbReference>
<dbReference type="EMBL" id="RCMV01000095">
    <property type="protein sequence ID" value="KAG3225044.1"/>
    <property type="molecule type" value="Genomic_DNA"/>
</dbReference>
<organism evidence="4 5">
    <name type="scientific">Phytophthora cactorum</name>
    <dbReference type="NCBI Taxonomy" id="29920"/>
    <lineage>
        <taxon>Eukaryota</taxon>
        <taxon>Sar</taxon>
        <taxon>Stramenopiles</taxon>
        <taxon>Oomycota</taxon>
        <taxon>Peronosporomycetes</taxon>
        <taxon>Peronosporales</taxon>
        <taxon>Peronosporaceae</taxon>
        <taxon>Phytophthora</taxon>
    </lineage>
</organism>
<name>A0A8T1IIY6_9STRA</name>
<accession>A0A8T1IIY6</accession>
<feature type="region of interest" description="Disordered" evidence="1">
    <location>
        <begin position="742"/>
        <end position="771"/>
    </location>
</feature>
<dbReference type="InterPro" id="IPR014710">
    <property type="entry name" value="RmlC-like_jellyroll"/>
</dbReference>
<gene>
    <name evidence="3" type="ORF">PC117_g6129</name>
    <name evidence="4" type="ORF">PC129_g4315</name>
</gene>
<feature type="compositionally biased region" description="Basic residues" evidence="1">
    <location>
        <begin position="742"/>
        <end position="753"/>
    </location>
</feature>
<feature type="domain" description="Cyclic nucleotide-binding" evidence="2">
    <location>
        <begin position="150"/>
        <end position="281"/>
    </location>
</feature>
<reference evidence="4" key="1">
    <citation type="submission" date="2018-05" db="EMBL/GenBank/DDBJ databases">
        <title>Effector identification in a new, highly contiguous assembly of the strawberry crown rot pathogen Phytophthora cactorum.</title>
        <authorList>
            <person name="Armitage A.D."/>
            <person name="Nellist C.F."/>
            <person name="Bates H."/>
            <person name="Vickerstaff R.J."/>
            <person name="Harrison R.J."/>
        </authorList>
    </citation>
    <scope>NUCLEOTIDE SEQUENCE</scope>
    <source>
        <strain evidence="3">4040</strain>
        <strain evidence="4">P421</strain>
    </source>
</reference>
<dbReference type="Proteomes" id="UP000760860">
    <property type="component" value="Unassembled WGS sequence"/>
</dbReference>
<dbReference type="PANTHER" id="PTHR23011:SF28">
    <property type="entry name" value="CYCLIC NUCLEOTIDE-BINDING DOMAIN CONTAINING PROTEIN"/>
    <property type="match status" value="1"/>
</dbReference>